<dbReference type="Pfam" id="PF01648">
    <property type="entry name" value="ACPS"/>
    <property type="match status" value="1"/>
</dbReference>
<organism evidence="5 6">
    <name type="scientific">Tetracentron sinense</name>
    <name type="common">Spur-leaf</name>
    <dbReference type="NCBI Taxonomy" id="13715"/>
    <lineage>
        <taxon>Eukaryota</taxon>
        <taxon>Viridiplantae</taxon>
        <taxon>Streptophyta</taxon>
        <taxon>Embryophyta</taxon>
        <taxon>Tracheophyta</taxon>
        <taxon>Spermatophyta</taxon>
        <taxon>Magnoliopsida</taxon>
        <taxon>Trochodendrales</taxon>
        <taxon>Trochodendraceae</taxon>
        <taxon>Tetracentron</taxon>
    </lineage>
</organism>
<dbReference type="OMA" id="NIRCFQR"/>
<dbReference type="Gene3D" id="3.90.470.20">
    <property type="entry name" value="4'-phosphopantetheinyl transferase domain"/>
    <property type="match status" value="2"/>
</dbReference>
<reference evidence="5 6" key="1">
    <citation type="submission" date="2020-04" db="EMBL/GenBank/DDBJ databases">
        <title>Plant Genome Project.</title>
        <authorList>
            <person name="Zhang R.-G."/>
        </authorList>
    </citation>
    <scope>NUCLEOTIDE SEQUENCE [LARGE SCALE GENOMIC DNA]</scope>
    <source>
        <strain evidence="5">YNK0</strain>
        <tissue evidence="5">Leaf</tissue>
    </source>
</reference>
<dbReference type="FunFam" id="3.90.470.20:FF:000010">
    <property type="entry name" value="L-aminoadipate-semialdehyde dehydrogenase-phosphopantetheinyl transferase"/>
    <property type="match status" value="1"/>
</dbReference>
<dbReference type="GO" id="GO:0000287">
    <property type="term" value="F:magnesium ion binding"/>
    <property type="evidence" value="ECO:0007669"/>
    <property type="project" value="InterPro"/>
</dbReference>
<dbReference type="EC" id="2.7.8.7" evidence="1"/>
<dbReference type="PANTHER" id="PTHR12215:SF15">
    <property type="entry name" value="4'-PHOSPHOPANTETHEINYL TRANSFERASE SUPERFAMILY-RELATED"/>
    <property type="match status" value="1"/>
</dbReference>
<dbReference type="Proteomes" id="UP000655225">
    <property type="component" value="Unassembled WGS sequence"/>
</dbReference>
<dbReference type="PANTHER" id="PTHR12215">
    <property type="entry name" value="PHOSPHOPANTETHEINE TRANSFERASE"/>
    <property type="match status" value="1"/>
</dbReference>
<evidence type="ECO:0000256" key="1">
    <source>
        <dbReference type="ARBA" id="ARBA00013172"/>
    </source>
</evidence>
<evidence type="ECO:0000313" key="6">
    <source>
        <dbReference type="Proteomes" id="UP000655225"/>
    </source>
</evidence>
<dbReference type="SUPFAM" id="SSF56214">
    <property type="entry name" value="4'-phosphopantetheinyl transferase"/>
    <property type="match status" value="3"/>
</dbReference>
<dbReference type="GO" id="GO:0005829">
    <property type="term" value="C:cytosol"/>
    <property type="evidence" value="ECO:0007669"/>
    <property type="project" value="TreeGrafter"/>
</dbReference>
<name>A0A835D587_TETSI</name>
<keyword evidence="2" id="KW-0808">Transferase</keyword>
<dbReference type="InterPro" id="IPR037143">
    <property type="entry name" value="4-PPantetheinyl_Trfase_dom_sf"/>
</dbReference>
<dbReference type="InterPro" id="IPR050559">
    <property type="entry name" value="P-Pant_transferase_sf"/>
</dbReference>
<sequence>MSENALENKPVVLRLHALFSLQKEFFDADRLFHKEVFWFFIPFGPCTTSIPKSAIMLAETHFWYTVPDEVQSASLLNQYLELLSPCEKEHVFRMRGDQLQKRALLARALVRTTVARYTNSQVSPRLLKFVKNVFGKPEVEWQHDEEWDPPSLHFNISHTSSLIACGVTVDTPVIGIDVEEKQRKIKSNVLSFARRYFSSYEVELLHAISDPEIQRQEFIKLWTLKVVISYCPSSLKPFISTTPPLSRQLTSDKEAYVKALGRGFSAAPFKTFTIRFSSTTYGGQQVYGESNSKAFEIVVEAVDEPKKCTSNWKFALFELSSSHYAAICTEKDNSIEGKDSGPMKLTAWKTLPFVEDVCVSGTDVVAAISGLS</sequence>
<evidence type="ECO:0000259" key="4">
    <source>
        <dbReference type="Pfam" id="PF22624"/>
    </source>
</evidence>
<comment type="caution">
    <text evidence="5">The sequence shown here is derived from an EMBL/GenBank/DDBJ whole genome shotgun (WGS) entry which is preliminary data.</text>
</comment>
<evidence type="ECO:0000256" key="2">
    <source>
        <dbReference type="ARBA" id="ARBA00022679"/>
    </source>
</evidence>
<proteinExistence type="predicted"/>
<dbReference type="EMBL" id="JABCRI010000020">
    <property type="protein sequence ID" value="KAF8388442.1"/>
    <property type="molecule type" value="Genomic_DNA"/>
</dbReference>
<evidence type="ECO:0000259" key="3">
    <source>
        <dbReference type="Pfam" id="PF01648"/>
    </source>
</evidence>
<dbReference type="GO" id="GO:0008897">
    <property type="term" value="F:holo-[acyl-carrier-protein] synthase activity"/>
    <property type="evidence" value="ECO:0007669"/>
    <property type="project" value="UniProtKB-EC"/>
</dbReference>
<dbReference type="AlphaFoldDB" id="A0A835D587"/>
<dbReference type="GO" id="GO:0019878">
    <property type="term" value="P:lysine biosynthetic process via aminoadipic acid"/>
    <property type="evidence" value="ECO:0007669"/>
    <property type="project" value="TreeGrafter"/>
</dbReference>
<keyword evidence="6" id="KW-1185">Reference proteome</keyword>
<accession>A0A835D587</accession>
<dbReference type="InterPro" id="IPR008278">
    <property type="entry name" value="4-PPantetheinyl_Trfase_dom"/>
</dbReference>
<evidence type="ECO:0000313" key="5">
    <source>
        <dbReference type="EMBL" id="KAF8388442.1"/>
    </source>
</evidence>
<gene>
    <name evidence="5" type="ORF">HHK36_027114</name>
</gene>
<dbReference type="InterPro" id="IPR055066">
    <property type="entry name" value="AASDHPPT_N"/>
</dbReference>
<protein>
    <recommendedName>
        <fullName evidence="1">holo-[acyl-carrier-protein] synthase</fullName>
        <ecNumber evidence="1">2.7.8.7</ecNumber>
    </recommendedName>
</protein>
<feature type="domain" description="4'-phosphopantetheinyl transferase" evidence="3">
    <location>
        <begin position="174"/>
        <end position="225"/>
    </location>
</feature>
<feature type="domain" description="4'-phosphopantetheinyl transferase N-terminal" evidence="4">
    <location>
        <begin position="76"/>
        <end position="163"/>
    </location>
</feature>
<dbReference type="OrthoDB" id="26719at2759"/>
<dbReference type="Pfam" id="PF22624">
    <property type="entry name" value="AASDHPPT_N"/>
    <property type="match status" value="1"/>
</dbReference>